<gene>
    <name evidence="2" type="ORF">WKI71_39990</name>
</gene>
<evidence type="ECO:0000313" key="3">
    <source>
        <dbReference type="Proteomes" id="UP001376459"/>
    </source>
</evidence>
<feature type="region of interest" description="Disordered" evidence="1">
    <location>
        <begin position="73"/>
        <end position="109"/>
    </location>
</feature>
<name>A0ABU8UTS4_9ACTN</name>
<feature type="compositionally biased region" description="Basic residues" evidence="1">
    <location>
        <begin position="652"/>
        <end position="661"/>
    </location>
</feature>
<feature type="region of interest" description="Disordered" evidence="1">
    <location>
        <begin position="228"/>
        <end position="248"/>
    </location>
</feature>
<dbReference type="EMBL" id="JBBKAK010000001">
    <property type="protein sequence ID" value="MEJ8672297.1"/>
    <property type="molecule type" value="Genomic_DNA"/>
</dbReference>
<comment type="caution">
    <text evidence="2">The sequence shown here is derived from an EMBL/GenBank/DDBJ whole genome shotgun (WGS) entry which is preliminary data.</text>
</comment>
<feature type="compositionally biased region" description="Low complexity" evidence="1">
    <location>
        <begin position="585"/>
        <end position="613"/>
    </location>
</feature>
<feature type="compositionally biased region" description="Basic and acidic residues" evidence="1">
    <location>
        <begin position="685"/>
        <end position="694"/>
    </location>
</feature>
<evidence type="ECO:0000256" key="1">
    <source>
        <dbReference type="SAM" id="MobiDB-lite"/>
    </source>
</evidence>
<keyword evidence="3" id="KW-1185">Reference proteome</keyword>
<proteinExistence type="predicted"/>
<feature type="region of interest" description="Disordered" evidence="1">
    <location>
        <begin position="562"/>
        <end position="694"/>
    </location>
</feature>
<evidence type="ECO:0000313" key="2">
    <source>
        <dbReference type="EMBL" id="MEJ8672297.1"/>
    </source>
</evidence>
<sequence length="694" mass="76031">MDLATIAVTNDNRKSAAWEPRNTAKVYNAYKEMFAARLAEDSPVRPLLPADKGMFGVTNNFLGLGTSFTFNNQGDSIQTVGPRLPQPSSDTEPSSSTPRPRGPRDSRPRFVVRSGFDARRFSYQGEQVTDLTVRVALRGTDAQAAHVRDQLDAGVRQFLNAPEYRLPNGDRLHVTVEHVDPSENPHLTVDLAGRDRAMDQNTWWADADPVHMVHELTHQLGLRDEYRDADSPHRPHIPGSLLGDLNARPEDSSLAASGLRGRHLALLGALIGNVTPEPQQNGEQTWEAARTATTPITRESVWVDPVSLPRPANGTATTEVPAHMPQAATLTPFKSGSFEFTNLKHTDEKYRDKAVRIIELLREHPTIRDYIGNRPCRITLHLRTTETPADVRDLGDEGVQINLASYYFEKYGIGHIMGMLAHEIGLHPLASRDTSIPDEEAMFRGIPLPVPGLSELKTPRTMSTEGAGQADHIMAAFTSSTRHRIYRDIVLKMADMLADAARDGVEGAKAKDVTDLIDCYLMDVASIAITSDYRMNAAKEPGNTAKVYNAYKALLAEHMAEDSPARPCCPPTRACSESCGTSPSSLPALRPTTAATASSSPSRRTRPSPGSRSTPRRPRSKPRPPPVPARQSPAIRGAVGLRRPSFLVPGRAGHRPHRPGRAARYGGTGRARSRPTRRGCTAVPERPRVPPAER</sequence>
<protein>
    <submittedName>
        <fullName evidence="2">Uncharacterized protein</fullName>
    </submittedName>
</protein>
<organism evidence="2 3">
    <name type="scientific">Streptomyces machairae</name>
    <dbReference type="NCBI Taxonomy" id="3134109"/>
    <lineage>
        <taxon>Bacteria</taxon>
        <taxon>Bacillati</taxon>
        <taxon>Actinomycetota</taxon>
        <taxon>Actinomycetes</taxon>
        <taxon>Kitasatosporales</taxon>
        <taxon>Streptomycetaceae</taxon>
        <taxon>Streptomyces</taxon>
    </lineage>
</organism>
<feature type="compositionally biased region" description="Low complexity" evidence="1">
    <location>
        <begin position="87"/>
        <end position="99"/>
    </location>
</feature>
<dbReference type="Proteomes" id="UP001376459">
    <property type="component" value="Unassembled WGS sequence"/>
</dbReference>
<accession>A0ABU8UTS4</accession>
<reference evidence="2 3" key="1">
    <citation type="submission" date="2024-03" db="EMBL/GenBank/DDBJ databases">
        <title>Novel Streptomyces species of biotechnological and ecological value are a feature of Machair soil.</title>
        <authorList>
            <person name="Prole J.R."/>
            <person name="Goodfellow M."/>
            <person name="Allenby N."/>
            <person name="Ward A.C."/>
        </authorList>
    </citation>
    <scope>NUCLEOTIDE SEQUENCE [LARGE SCALE GENOMIC DNA]</scope>
    <source>
        <strain evidence="2 3">MS1.AVA.1</strain>
    </source>
</reference>